<dbReference type="Proteomes" id="UP000050794">
    <property type="component" value="Unassembled WGS sequence"/>
</dbReference>
<keyword evidence="3" id="KW-1185">Reference proteome</keyword>
<keyword evidence="1" id="KW-0472">Membrane</keyword>
<dbReference type="SUPFAM" id="SSF81321">
    <property type="entry name" value="Family A G protein-coupled receptor-like"/>
    <property type="match status" value="1"/>
</dbReference>
<gene>
    <name evidence="2" type="ORF">TCNE_LOCUS10498</name>
</gene>
<evidence type="ECO:0000313" key="4">
    <source>
        <dbReference type="WBParaSite" id="TCNE_0001049801-mRNA-1"/>
    </source>
</evidence>
<keyword evidence="1" id="KW-1133">Transmembrane helix</keyword>
<reference evidence="2 3" key="2">
    <citation type="submission" date="2018-11" db="EMBL/GenBank/DDBJ databases">
        <authorList>
            <consortium name="Pathogen Informatics"/>
        </authorList>
    </citation>
    <scope>NUCLEOTIDE SEQUENCE [LARGE SCALE GENOMIC DNA]</scope>
</reference>
<keyword evidence="1" id="KW-0812">Transmembrane</keyword>
<feature type="transmembrane region" description="Helical" evidence="1">
    <location>
        <begin position="47"/>
        <end position="71"/>
    </location>
</feature>
<evidence type="ECO:0000256" key="1">
    <source>
        <dbReference type="SAM" id="Phobius"/>
    </source>
</evidence>
<proteinExistence type="predicted"/>
<evidence type="ECO:0000313" key="2">
    <source>
        <dbReference type="EMBL" id="VDM41819.1"/>
    </source>
</evidence>
<accession>A0A183UPS8</accession>
<dbReference type="WBParaSite" id="TCNE_0001049801-mRNA-1">
    <property type="protein sequence ID" value="TCNE_0001049801-mRNA-1"/>
    <property type="gene ID" value="TCNE_0001049801"/>
</dbReference>
<organism evidence="3 4">
    <name type="scientific">Toxocara canis</name>
    <name type="common">Canine roundworm</name>
    <dbReference type="NCBI Taxonomy" id="6265"/>
    <lineage>
        <taxon>Eukaryota</taxon>
        <taxon>Metazoa</taxon>
        <taxon>Ecdysozoa</taxon>
        <taxon>Nematoda</taxon>
        <taxon>Chromadorea</taxon>
        <taxon>Rhabditida</taxon>
        <taxon>Spirurina</taxon>
        <taxon>Ascaridomorpha</taxon>
        <taxon>Ascaridoidea</taxon>
        <taxon>Toxocaridae</taxon>
        <taxon>Toxocara</taxon>
    </lineage>
</organism>
<feature type="transmembrane region" description="Helical" evidence="1">
    <location>
        <begin position="5"/>
        <end position="27"/>
    </location>
</feature>
<sequence>MVVSFFAYTIEGFVVFVSNILFLIALWRSPELMQRYWIIFSQIFSDAILGLATAVSGIGRTIIVFSGITTLRSKRFCMLMPWNLLFACNRRLNLQHNAEGPLRAFQRRQAKLTVTMGISCLFALLLYVIPVCVEYWLGSYPNEKMTKPITVYAAISTNLNSLSNLLIVFWRQDDIAHAVKSLLGIKLRNIVGCSQ</sequence>
<reference evidence="4" key="1">
    <citation type="submission" date="2016-06" db="UniProtKB">
        <authorList>
            <consortium name="WormBaseParasite"/>
        </authorList>
    </citation>
    <scope>IDENTIFICATION</scope>
</reference>
<evidence type="ECO:0000313" key="3">
    <source>
        <dbReference type="Proteomes" id="UP000050794"/>
    </source>
</evidence>
<dbReference type="AlphaFoldDB" id="A0A183UPS8"/>
<name>A0A183UPS8_TOXCA</name>
<dbReference type="EMBL" id="UYWY01020518">
    <property type="protein sequence ID" value="VDM41819.1"/>
    <property type="molecule type" value="Genomic_DNA"/>
</dbReference>
<feature type="transmembrane region" description="Helical" evidence="1">
    <location>
        <begin position="112"/>
        <end position="137"/>
    </location>
</feature>
<feature type="transmembrane region" description="Helical" evidence="1">
    <location>
        <begin position="149"/>
        <end position="170"/>
    </location>
</feature>
<protein>
    <submittedName>
        <fullName evidence="4">G_PROTEIN_RECEP_F1_2 domain-containing protein</fullName>
    </submittedName>
</protein>